<feature type="compositionally biased region" description="Low complexity" evidence="4">
    <location>
        <begin position="35"/>
        <end position="45"/>
    </location>
</feature>
<feature type="transmembrane region" description="Helical" evidence="5">
    <location>
        <begin position="340"/>
        <end position="360"/>
    </location>
</feature>
<proteinExistence type="predicted"/>
<dbReference type="InterPro" id="IPR004835">
    <property type="entry name" value="Chitin_synth"/>
</dbReference>
<evidence type="ECO:0000313" key="8">
    <source>
        <dbReference type="Proteomes" id="UP000682733"/>
    </source>
</evidence>
<dbReference type="GO" id="GO:0016020">
    <property type="term" value="C:membrane"/>
    <property type="evidence" value="ECO:0007669"/>
    <property type="project" value="UniProtKB-SubCell"/>
</dbReference>
<feature type="region of interest" description="Disordered" evidence="4">
    <location>
        <begin position="1"/>
        <end position="56"/>
    </location>
</feature>
<dbReference type="GO" id="GO:0071944">
    <property type="term" value="C:cell periphery"/>
    <property type="evidence" value="ECO:0007669"/>
    <property type="project" value="TreeGrafter"/>
</dbReference>
<evidence type="ECO:0000256" key="3">
    <source>
        <dbReference type="ARBA" id="ARBA00023136"/>
    </source>
</evidence>
<dbReference type="Proteomes" id="UP000677228">
    <property type="component" value="Unassembled WGS sequence"/>
</dbReference>
<dbReference type="PANTHER" id="PTHR22914:SF42">
    <property type="entry name" value="CHITIN SYNTHASE"/>
    <property type="match status" value="1"/>
</dbReference>
<keyword evidence="5" id="KW-1133">Transmembrane helix</keyword>
<evidence type="ECO:0000313" key="6">
    <source>
        <dbReference type="EMBL" id="CAF0880369.1"/>
    </source>
</evidence>
<evidence type="ECO:0000256" key="2">
    <source>
        <dbReference type="ARBA" id="ARBA00022692"/>
    </source>
</evidence>
<organism evidence="7 8">
    <name type="scientific">Didymodactylos carnosus</name>
    <dbReference type="NCBI Taxonomy" id="1234261"/>
    <lineage>
        <taxon>Eukaryota</taxon>
        <taxon>Metazoa</taxon>
        <taxon>Spiralia</taxon>
        <taxon>Gnathifera</taxon>
        <taxon>Rotifera</taxon>
        <taxon>Eurotatoria</taxon>
        <taxon>Bdelloidea</taxon>
        <taxon>Philodinida</taxon>
        <taxon>Philodinidae</taxon>
        <taxon>Didymodactylos</taxon>
    </lineage>
</organism>
<dbReference type="EMBL" id="CAJOBA010002924">
    <property type="protein sequence ID" value="CAF3664143.1"/>
    <property type="molecule type" value="Genomic_DNA"/>
</dbReference>
<dbReference type="GO" id="GO:0006031">
    <property type="term" value="P:chitin biosynthetic process"/>
    <property type="evidence" value="ECO:0007669"/>
    <property type="project" value="TreeGrafter"/>
</dbReference>
<keyword evidence="2 5" id="KW-0812">Transmembrane</keyword>
<keyword evidence="3 5" id="KW-0472">Membrane</keyword>
<accession>A0A8S2HMW8</accession>
<feature type="transmembrane region" description="Helical" evidence="5">
    <location>
        <begin position="116"/>
        <end position="138"/>
    </location>
</feature>
<evidence type="ECO:0000256" key="1">
    <source>
        <dbReference type="ARBA" id="ARBA00004141"/>
    </source>
</evidence>
<feature type="transmembrane region" description="Helical" evidence="5">
    <location>
        <begin position="213"/>
        <end position="235"/>
    </location>
</feature>
<evidence type="ECO:0000313" key="7">
    <source>
        <dbReference type="EMBL" id="CAF3664143.1"/>
    </source>
</evidence>
<dbReference type="EMBL" id="CAJNOK010002923">
    <property type="protein sequence ID" value="CAF0880369.1"/>
    <property type="molecule type" value="Genomic_DNA"/>
</dbReference>
<feature type="transmembrane region" description="Helical" evidence="5">
    <location>
        <begin position="386"/>
        <end position="404"/>
    </location>
</feature>
<evidence type="ECO:0000256" key="4">
    <source>
        <dbReference type="SAM" id="MobiDB-lite"/>
    </source>
</evidence>
<feature type="transmembrane region" description="Helical" evidence="5">
    <location>
        <begin position="247"/>
        <end position="266"/>
    </location>
</feature>
<feature type="transmembrane region" description="Helical" evidence="5">
    <location>
        <begin position="181"/>
        <end position="201"/>
    </location>
</feature>
<reference evidence="7" key="1">
    <citation type="submission" date="2021-02" db="EMBL/GenBank/DDBJ databases">
        <authorList>
            <person name="Nowell W R."/>
        </authorList>
    </citation>
    <scope>NUCLEOTIDE SEQUENCE</scope>
</reference>
<dbReference type="AlphaFoldDB" id="A0A8S2HMW8"/>
<feature type="transmembrane region" description="Helical" evidence="5">
    <location>
        <begin position="75"/>
        <end position="96"/>
    </location>
</feature>
<sequence>MPKRQTSKADNGRRKVSKGKRRKGGDFCSKVKSINNNKNNENEQNPSTWDLSRENSDEAMNEIERSQTLDICKKALKIFFFLLSFILVLSGSVFSQLSIMAVSSNIKTSSSKETRILWHMAALSMLLFPKILMIIKCINRTLKGIPRPSFKLFVIMMITELSGSAGMGLLIFQVLPHMPFILAPLIFLTLGWLPGLLRTIISNPTITNKGLYYLRLILTPLAVLLQITFPVFLYLITRNEDLRITQFYIFTALSIVLISFSWWPSFARVVTKPNKYSHEANDKPIENKHGQRPNNNHRTVQVEDEIYPNEHEFNTHNFKSDCSQSLLHFVKELEKCRYRLYIWISLMQMVVLTIIGLSSLPSDIRIKPQIYQQAFNLLLTFNNVKHYYWVLVSVVSGYLTYIVGRTVCKISMQTESFALPLNLTSVAILILLSVCEATSTNPCYAYIFDIQFDKFVANNVRRILPCVAYAVVLILCQIISGAHVFNPKQDQFSNADNLFITPMYDSGCIVQSLLFNRKDIDSLAEELHEMGQEDKTRANIPKIFFCATMWHETFSEMQQLFISIFRADREVIKSSIMYKNKTIPDPTEYDFEVHIMFDDAFTTRRNKTDPNKWERVVNSYVLDLIDAIKEAAKIVYRRKELLSPPSRVITPYGGQLIWATPGHKPIVVHLKDITKIRNKKRWSQVETCPLWMFIWNDPFLRSPIRHATRREDPVSGNPNIPIDDKILFLSFSSESVKKLLGAKSLSNNNFATNLGMHRVGKLITPFSLFSRHSGK</sequence>
<feature type="compositionally biased region" description="Basic residues" evidence="4">
    <location>
        <begin position="14"/>
        <end position="23"/>
    </location>
</feature>
<dbReference type="Proteomes" id="UP000682733">
    <property type="component" value="Unassembled WGS sequence"/>
</dbReference>
<gene>
    <name evidence="6" type="ORF">OVA965_LOCUS8588</name>
    <name evidence="7" type="ORF">TMI583_LOCUS8584</name>
</gene>
<comment type="subcellular location">
    <subcellularLocation>
        <location evidence="1">Membrane</location>
        <topology evidence="1">Multi-pass membrane protein</topology>
    </subcellularLocation>
</comment>
<evidence type="ECO:0000256" key="5">
    <source>
        <dbReference type="SAM" id="Phobius"/>
    </source>
</evidence>
<comment type="caution">
    <text evidence="7">The sequence shown here is derived from an EMBL/GenBank/DDBJ whole genome shotgun (WGS) entry which is preliminary data.</text>
</comment>
<feature type="transmembrane region" description="Helical" evidence="5">
    <location>
        <begin position="150"/>
        <end position="175"/>
    </location>
</feature>
<name>A0A8S2HMW8_9BILA</name>
<dbReference type="GO" id="GO:0004100">
    <property type="term" value="F:chitin synthase activity"/>
    <property type="evidence" value="ECO:0007669"/>
    <property type="project" value="InterPro"/>
</dbReference>
<protein>
    <submittedName>
        <fullName evidence="7">Uncharacterized protein</fullName>
    </submittedName>
</protein>
<dbReference type="PANTHER" id="PTHR22914">
    <property type="entry name" value="CHITIN SYNTHASE"/>
    <property type="match status" value="1"/>
</dbReference>